<dbReference type="Proteomes" id="UP000321362">
    <property type="component" value="Chromosome"/>
</dbReference>
<dbReference type="RefSeq" id="WP_147057717.1">
    <property type="nucleotide sequence ID" value="NZ_CP042437.1"/>
</dbReference>
<evidence type="ECO:0000313" key="2">
    <source>
        <dbReference type="EMBL" id="QEC78765.1"/>
    </source>
</evidence>
<accession>A0A5B8W756</accession>
<sequence>MTQNNNYQIFLIDSITGSTGNYATLDCEGIDLTNTFQVADIADISKRKDAISKTITFKNSKNNALVFGNLSNLNRVVDDTVNLSFLFNFNITKDIDCQVYEGNTLIFVGKLHFISAYRDKLGNITYQCSIKGYLVDFFNKIQDKLLSDLDFTTFNHTYDMATIKNSWFNVYQKNGVTVTGTTGQGYVYPLIDYGTSVTPDTAFDNKIDYGSFRPALYLKEYFNAIFNQSGVTGNYRYTVTGSTEFVDEFNKAIMPNGDSDFSYSRTPGVIFELAKTINPQQYNANGQTSYDSVHSRNEFNNLVIFDTIVSGAGDQTIINPILADDTKITINNKINTTITATANVVTSLVAGNKANVRCVFEYRSDPNGQFESIGESNKNYTWDYSKPLFTYQFHPDTFTVSFTHQFDAGGQLALLIFIDNYDNDSNVTVNVINADLKIGSAVASSTVTLNLGDTAVLVGQNSQKIKQADFLKSVIQMFNLYVYPDPEDAHNIIFTPYNDYYSNFTAANIINTALDWTNKIDNASFTQTPVSDIFNLYTFKFKQDSDFYSKYYIDKYGDTYGNLTITGTTNGSDKSIELIFGSTPVASYNGRNVPWLWELNTDNTKKAKVTVPRILFYNGLVNCPSYEIGKIQLSAATQTYYFSSIDSAHVSGYTFNQYAEANEYTLSSNNEFVDLTFGQPLEVFYTSGGILNNFGSGKKTLYDRYYADQFAELQDSNTRIIETTAYLNEVDIQNLDFRKPVYFNSVLGHNYFKLLSVEYSNSNQPSTIKLQTAYINDSAVVSDGFWNDIYATFVRKNDCTTSGYTGEALYYLVSAHKYNSLVSVADANAMAANEAATSGQTYANANGICVNTATTFSLGFANNPTVATSMTGKTNFVTSTGTLNSGATIFSYAGGDATRNISAYYGNDTYWYQTNTLSTIINSGTTASLTGMTYDDYYLSGSTKYLSCQVANDGHTTYINYKISDPTPRIGTVVKDSTGTSLVADGWYSDGTNGYSVVSGAIADIQSCRGLPPTIS</sequence>
<dbReference type="InterPro" id="IPR046020">
    <property type="entry name" value="DUF5977"/>
</dbReference>
<dbReference type="OrthoDB" id="780171at2"/>
<name>A0A5B8W756_9SPHI</name>
<evidence type="ECO:0000259" key="1">
    <source>
        <dbReference type="Pfam" id="PF19404"/>
    </source>
</evidence>
<protein>
    <recommendedName>
        <fullName evidence="1">DUF5977 domain-containing protein</fullName>
    </recommendedName>
</protein>
<dbReference type="Pfam" id="PF19404">
    <property type="entry name" value="DUF5977"/>
    <property type="match status" value="1"/>
</dbReference>
<evidence type="ECO:0000313" key="3">
    <source>
        <dbReference type="Proteomes" id="UP000321362"/>
    </source>
</evidence>
<feature type="domain" description="DUF5977" evidence="1">
    <location>
        <begin position="785"/>
        <end position="850"/>
    </location>
</feature>
<gene>
    <name evidence="2" type="ORF">FSB76_23475</name>
</gene>
<keyword evidence="3" id="KW-1185">Reference proteome</keyword>
<reference evidence="2 3" key="1">
    <citation type="journal article" date="2013" name="J. Microbiol.">
        <title>Mucilaginibacter ginsenosidivorax sp. nov., with ginsenoside converting activity isolated from sediment.</title>
        <authorList>
            <person name="Kim J.K."/>
            <person name="Choi T.E."/>
            <person name="Liu Q.M."/>
            <person name="Park H.Y."/>
            <person name="Yi T.H."/>
            <person name="Yoon M.H."/>
            <person name="Kim S.C."/>
            <person name="Im W.T."/>
        </authorList>
    </citation>
    <scope>NUCLEOTIDE SEQUENCE [LARGE SCALE GENOMIC DNA]</scope>
    <source>
        <strain evidence="2 3">KHI28</strain>
    </source>
</reference>
<organism evidence="2 3">
    <name type="scientific">Mucilaginibacter ginsenosidivorax</name>
    <dbReference type="NCBI Taxonomy" id="862126"/>
    <lineage>
        <taxon>Bacteria</taxon>
        <taxon>Pseudomonadati</taxon>
        <taxon>Bacteroidota</taxon>
        <taxon>Sphingobacteriia</taxon>
        <taxon>Sphingobacteriales</taxon>
        <taxon>Sphingobacteriaceae</taxon>
        <taxon>Mucilaginibacter</taxon>
    </lineage>
</organism>
<dbReference type="EMBL" id="CP042437">
    <property type="protein sequence ID" value="QEC78765.1"/>
    <property type="molecule type" value="Genomic_DNA"/>
</dbReference>
<dbReference type="AlphaFoldDB" id="A0A5B8W756"/>
<dbReference type="KEGG" id="mgk:FSB76_23475"/>
<proteinExistence type="predicted"/>